<evidence type="ECO:0000313" key="2">
    <source>
        <dbReference type="Proteomes" id="UP001058381"/>
    </source>
</evidence>
<dbReference type="AlphaFoldDB" id="A0A9Q9IV31"/>
<sequence length="69" mass="7672">MRNANSWFTAQEPRFVDAASNVSQRVAPHKHEEVRLLAAAVDAHRRAGGAYVVIDNAPSAHAPRRWLRA</sequence>
<dbReference type="RefSeq" id="WP_252161883.1">
    <property type="nucleotide sequence ID" value="NZ_CP094827.1"/>
</dbReference>
<evidence type="ECO:0000313" key="1">
    <source>
        <dbReference type="EMBL" id="UXA64082.1"/>
    </source>
</evidence>
<dbReference type="EMBL" id="CP096142">
    <property type="protein sequence ID" value="UXA64082.1"/>
    <property type="molecule type" value="Genomic_DNA"/>
</dbReference>
<dbReference type="GeneID" id="75152487"/>
<protein>
    <submittedName>
        <fullName evidence="1">Uncharacterized protein</fullName>
    </submittedName>
</protein>
<proteinExistence type="predicted"/>
<organism evidence="1 2">
    <name type="scientific">Xanthomonas prunicola</name>
    <dbReference type="NCBI Taxonomy" id="2053930"/>
    <lineage>
        <taxon>Bacteria</taxon>
        <taxon>Pseudomonadati</taxon>
        <taxon>Pseudomonadota</taxon>
        <taxon>Gammaproteobacteria</taxon>
        <taxon>Lysobacterales</taxon>
        <taxon>Lysobacteraceae</taxon>
        <taxon>Xanthomonas</taxon>
    </lineage>
</organism>
<name>A0A9Q9IV31_9XANT</name>
<dbReference type="Proteomes" id="UP001058381">
    <property type="component" value="Chromosome"/>
</dbReference>
<reference evidence="1" key="1">
    <citation type="submission" date="2022-04" db="EMBL/GenBank/DDBJ databases">
        <title>Xanthomonas prunicola pv. tritici, a pathogen causing a previously unreported foliar disease of wheat.</title>
        <authorList>
            <person name="Clavijo F."/>
            <person name="Curland R.D."/>
            <person name="Dill-Macky R."/>
            <person name="Pereyra S."/>
            <person name="Roman-Reyna V."/>
            <person name="Siri M.I."/>
        </authorList>
    </citation>
    <scope>NUCLEOTIDE SEQUENCE</scope>
    <source>
        <strain evidence="1">CIX249</strain>
    </source>
</reference>
<accession>A0A9Q9IV31</accession>
<gene>
    <name evidence="1" type="ORF">M0D43_13995</name>
</gene>